<dbReference type="GeneID" id="20329646"/>
<dbReference type="GO" id="GO:0030178">
    <property type="term" value="P:negative regulation of Wnt signaling pathway"/>
    <property type="evidence" value="ECO:0007669"/>
    <property type="project" value="UniProtKB-UniRule"/>
</dbReference>
<organism evidence="14 15">
    <name type="scientific">Opisthorchis viverrini</name>
    <name type="common">Southeast Asian liver fluke</name>
    <dbReference type="NCBI Taxonomy" id="6198"/>
    <lineage>
        <taxon>Eukaryota</taxon>
        <taxon>Metazoa</taxon>
        <taxon>Spiralia</taxon>
        <taxon>Lophotrochozoa</taxon>
        <taxon>Platyhelminthes</taxon>
        <taxon>Trematoda</taxon>
        <taxon>Digenea</taxon>
        <taxon>Opisthorchiida</taxon>
        <taxon>Opisthorchiata</taxon>
        <taxon>Opisthorchiidae</taxon>
        <taxon>Opisthorchis</taxon>
    </lineage>
</organism>
<dbReference type="KEGG" id="ovi:T265_15481"/>
<comment type="subcellular location">
    <subcellularLocation>
        <location evidence="13">Cell membrane</location>
        <topology evidence="13">Single-pass type I membrane protein</topology>
    </subcellularLocation>
    <subcellularLocation>
        <location evidence="2">Membrane</location>
        <topology evidence="2">Single-pass type I membrane protein</topology>
    </subcellularLocation>
</comment>
<name>A0A074YYE8_OPIVI</name>
<evidence type="ECO:0000256" key="9">
    <source>
        <dbReference type="ARBA" id="ARBA00022989"/>
    </source>
</evidence>
<keyword evidence="12" id="KW-0325">Glycoprotein</keyword>
<reference evidence="14 15" key="1">
    <citation type="submission" date="2013-11" db="EMBL/GenBank/DDBJ databases">
        <title>Opisthorchis viverrini - life in the bile duct.</title>
        <authorList>
            <person name="Young N.D."/>
            <person name="Nagarajan N."/>
            <person name="Lin S.J."/>
            <person name="Korhonen P.K."/>
            <person name="Jex A.R."/>
            <person name="Hall R.S."/>
            <person name="Safavi-Hemami H."/>
            <person name="Kaewkong W."/>
            <person name="Bertrand D."/>
            <person name="Gao S."/>
            <person name="Seet Q."/>
            <person name="Wongkham S."/>
            <person name="Teh B.T."/>
            <person name="Wongkham C."/>
            <person name="Intapan P.M."/>
            <person name="Maleewong W."/>
            <person name="Yang X."/>
            <person name="Hu M."/>
            <person name="Wang Z."/>
            <person name="Hofmann A."/>
            <person name="Sternberg P.W."/>
            <person name="Tan P."/>
            <person name="Wang J."/>
            <person name="Gasser R.B."/>
        </authorList>
    </citation>
    <scope>NUCLEOTIDE SEQUENCE [LARGE SCALE GENOMIC DNA]</scope>
</reference>
<protein>
    <recommendedName>
        <fullName evidence="13">Metalloprotease TIKI homolog</fullName>
        <ecNumber evidence="13">3.4.-.-</ecNumber>
    </recommendedName>
</protein>
<keyword evidence="10 13" id="KW-0482">Metalloprotease</keyword>
<evidence type="ECO:0000256" key="1">
    <source>
        <dbReference type="ARBA" id="ARBA00001941"/>
    </source>
</evidence>
<evidence type="ECO:0000256" key="6">
    <source>
        <dbReference type="ARBA" id="ARBA00022723"/>
    </source>
</evidence>
<evidence type="ECO:0000256" key="4">
    <source>
        <dbReference type="ARBA" id="ARBA00022670"/>
    </source>
</evidence>
<keyword evidence="7 13" id="KW-0732">Signal</keyword>
<keyword evidence="4 13" id="KW-0645">Protease</keyword>
<keyword evidence="13" id="KW-0879">Wnt signaling pathway</keyword>
<gene>
    <name evidence="14" type="ORF">T265_15481</name>
</gene>
<dbReference type="OrthoDB" id="10040378at2759"/>
<evidence type="ECO:0000313" key="14">
    <source>
        <dbReference type="EMBL" id="KER19663.1"/>
    </source>
</evidence>
<accession>A0A074YYE8</accession>
<dbReference type="GO" id="GO:0004222">
    <property type="term" value="F:metalloendopeptidase activity"/>
    <property type="evidence" value="ECO:0007669"/>
    <property type="project" value="UniProtKB-UniRule"/>
</dbReference>
<sequence>MTLDGLEMTMDQARSDQTYRQDAGFDSGSEVTVENNLHTSNKEVNSNNSGPGYFQPSSKQPPGSTSRIARNSKPVWKTAQRLIDQYNCGDISSLLLSDGIRQSIPSTFQSDAQLRFVTENTSQTLPPIRSFKNSPKHSQKPIQNVSTSERTLMKSTHPSILEELEEYLNKELIVKRNEKMATRIIRELNKARSQGKSAFFAIGAAHFIGSESTIIHYLQQAGYEITAVPRTLSEANRDKSIDGVELQDTDHLL</sequence>
<dbReference type="GO" id="GO:0046872">
    <property type="term" value="F:metal ion binding"/>
    <property type="evidence" value="ECO:0007669"/>
    <property type="project" value="UniProtKB-UniRule"/>
</dbReference>
<dbReference type="EMBL" id="KL597159">
    <property type="protein sequence ID" value="KER19663.1"/>
    <property type="molecule type" value="Genomic_DNA"/>
</dbReference>
<keyword evidence="5" id="KW-0812">Transmembrane</keyword>
<dbReference type="PANTHER" id="PTHR31120">
    <property type="entry name" value="METALLOPROTEASE TIKI"/>
    <property type="match status" value="1"/>
</dbReference>
<evidence type="ECO:0000313" key="15">
    <source>
        <dbReference type="Proteomes" id="UP000054324"/>
    </source>
</evidence>
<comment type="cofactor">
    <cofactor evidence="13">
        <name>Mn(2+)</name>
        <dbReference type="ChEBI" id="CHEBI:29035"/>
    </cofactor>
    <cofactor evidence="13">
        <name>Co(2+)</name>
        <dbReference type="ChEBI" id="CHEBI:48828"/>
    </cofactor>
    <text evidence="13">Divalent metal cations. Mn(2+) or Co(2+).</text>
</comment>
<dbReference type="InterPro" id="IPR040230">
    <property type="entry name" value="TIKI1/2-like"/>
</dbReference>
<comment type="similarity">
    <text evidence="3 13">Belongs to the TIKI family.</text>
</comment>
<dbReference type="AlphaFoldDB" id="A0A074YYE8"/>
<keyword evidence="11" id="KW-0472">Membrane</keyword>
<comment type="cofactor">
    <cofactor evidence="1">
        <name>Co(2+)</name>
        <dbReference type="ChEBI" id="CHEBI:48828"/>
    </cofactor>
</comment>
<evidence type="ECO:0000256" key="7">
    <source>
        <dbReference type="ARBA" id="ARBA00022729"/>
    </source>
</evidence>
<dbReference type="PANTHER" id="PTHR31120:SF6">
    <property type="entry name" value="METALLOPROTEASE TIKI HOMOLOG"/>
    <property type="match status" value="1"/>
</dbReference>
<dbReference type="Pfam" id="PF01963">
    <property type="entry name" value="TraB_PrgY_gumN"/>
    <property type="match status" value="1"/>
</dbReference>
<evidence type="ECO:0000256" key="11">
    <source>
        <dbReference type="ARBA" id="ARBA00023136"/>
    </source>
</evidence>
<keyword evidence="8 13" id="KW-0378">Hydrolase</keyword>
<evidence type="ECO:0000256" key="10">
    <source>
        <dbReference type="ARBA" id="ARBA00023049"/>
    </source>
</evidence>
<evidence type="ECO:0000256" key="8">
    <source>
        <dbReference type="ARBA" id="ARBA00022801"/>
    </source>
</evidence>
<evidence type="ECO:0000256" key="13">
    <source>
        <dbReference type="RuleBase" id="RU369069"/>
    </source>
</evidence>
<dbReference type="GO" id="GO:0006508">
    <property type="term" value="P:proteolysis"/>
    <property type="evidence" value="ECO:0007669"/>
    <property type="project" value="UniProtKB-KW"/>
</dbReference>
<dbReference type="CTD" id="20329646"/>
<dbReference type="Proteomes" id="UP000054324">
    <property type="component" value="Unassembled WGS sequence"/>
</dbReference>
<dbReference type="EC" id="3.4.-.-" evidence="13"/>
<dbReference type="RefSeq" id="XP_009176586.1">
    <property type="nucleotide sequence ID" value="XM_009178322.1"/>
</dbReference>
<dbReference type="GO" id="GO:0005886">
    <property type="term" value="C:plasma membrane"/>
    <property type="evidence" value="ECO:0007669"/>
    <property type="project" value="UniProtKB-SubCell"/>
</dbReference>
<dbReference type="GO" id="GO:0016055">
    <property type="term" value="P:Wnt signaling pathway"/>
    <property type="evidence" value="ECO:0007669"/>
    <property type="project" value="UniProtKB-KW"/>
</dbReference>
<proteinExistence type="inferred from homology"/>
<dbReference type="InterPro" id="IPR002816">
    <property type="entry name" value="TraB/PrgY/GumN_fam"/>
</dbReference>
<keyword evidence="9" id="KW-1133">Transmembrane helix</keyword>
<keyword evidence="6 13" id="KW-0479">Metal-binding</keyword>
<keyword evidence="13" id="KW-1003">Cell membrane</keyword>
<evidence type="ECO:0000256" key="3">
    <source>
        <dbReference type="ARBA" id="ARBA00008261"/>
    </source>
</evidence>
<evidence type="ECO:0000256" key="5">
    <source>
        <dbReference type="ARBA" id="ARBA00022692"/>
    </source>
</evidence>
<evidence type="ECO:0000256" key="12">
    <source>
        <dbReference type="ARBA" id="ARBA00023180"/>
    </source>
</evidence>
<evidence type="ECO:0000256" key="2">
    <source>
        <dbReference type="ARBA" id="ARBA00004479"/>
    </source>
</evidence>
<keyword evidence="15" id="KW-1185">Reference proteome</keyword>
<comment type="function">
    <text evidence="13">Metalloprotease that acts as a negative regulator of the Wnt signaling pathway.</text>
</comment>
<feature type="non-terminal residue" evidence="14">
    <location>
        <position position="253"/>
    </location>
</feature>